<dbReference type="SMART" id="SM00523">
    <property type="entry name" value="DWA"/>
    <property type="match status" value="1"/>
</dbReference>
<dbReference type="PROSITE" id="PS51075">
    <property type="entry name" value="MH1"/>
    <property type="match status" value="1"/>
</dbReference>
<proteinExistence type="inferred from homology"/>
<dbReference type="InterPro" id="IPR008984">
    <property type="entry name" value="SMAD_FHA_dom_sf"/>
</dbReference>
<dbReference type="SUPFAM" id="SSF56366">
    <property type="entry name" value="SMAD MH1 domain"/>
    <property type="match status" value="1"/>
</dbReference>
<dbReference type="GO" id="GO:0071144">
    <property type="term" value="C:heteromeric SMAD protein complex"/>
    <property type="evidence" value="ECO:0007669"/>
    <property type="project" value="TreeGrafter"/>
</dbReference>
<evidence type="ECO:0000256" key="9">
    <source>
        <dbReference type="RuleBase" id="RU361195"/>
    </source>
</evidence>
<evidence type="ECO:0000259" key="12">
    <source>
        <dbReference type="PROSITE" id="PS51076"/>
    </source>
</evidence>
<dbReference type="GO" id="GO:0030509">
    <property type="term" value="P:BMP signaling pathway"/>
    <property type="evidence" value="ECO:0007669"/>
    <property type="project" value="TreeGrafter"/>
</dbReference>
<dbReference type="GO" id="GO:0070411">
    <property type="term" value="F:I-SMAD binding"/>
    <property type="evidence" value="ECO:0007669"/>
    <property type="project" value="TreeGrafter"/>
</dbReference>
<dbReference type="PROSITE" id="PS51076">
    <property type="entry name" value="MH2"/>
    <property type="match status" value="1"/>
</dbReference>
<keyword evidence="3" id="KW-0479">Metal-binding</keyword>
<evidence type="ECO:0000313" key="14">
    <source>
        <dbReference type="Proteomes" id="UP000192578"/>
    </source>
</evidence>
<dbReference type="GO" id="GO:0000981">
    <property type="term" value="F:DNA-binding transcription factor activity, RNA polymerase II-specific"/>
    <property type="evidence" value="ECO:0007669"/>
    <property type="project" value="TreeGrafter"/>
</dbReference>
<dbReference type="GO" id="GO:0005737">
    <property type="term" value="C:cytoplasm"/>
    <property type="evidence" value="ECO:0007669"/>
    <property type="project" value="UniProtKB-SubCell"/>
</dbReference>
<comment type="caution">
    <text evidence="13">The sequence shown here is derived from an EMBL/GenBank/DDBJ whole genome shotgun (WGS) entry which is preliminary data.</text>
</comment>
<feature type="compositionally biased region" description="Low complexity" evidence="10">
    <location>
        <begin position="206"/>
        <end position="224"/>
    </location>
</feature>
<evidence type="ECO:0000256" key="6">
    <source>
        <dbReference type="ARBA" id="ARBA00023125"/>
    </source>
</evidence>
<dbReference type="GO" id="GO:0030154">
    <property type="term" value="P:cell differentiation"/>
    <property type="evidence" value="ECO:0007669"/>
    <property type="project" value="TreeGrafter"/>
</dbReference>
<evidence type="ECO:0000256" key="7">
    <source>
        <dbReference type="ARBA" id="ARBA00023163"/>
    </source>
</evidence>
<dbReference type="FunFam" id="3.90.520.10:FF:000002">
    <property type="entry name" value="Mothers against decapentaplegic homolog"/>
    <property type="match status" value="1"/>
</dbReference>
<protein>
    <recommendedName>
        <fullName evidence="9">Mothers against decapentaplegic homolog</fullName>
        <shortName evidence="9">MAD homolog</shortName>
        <shortName evidence="9">Mothers against DPP homolog</shortName>
    </recommendedName>
    <alternativeName>
        <fullName evidence="9">SMAD family member</fullName>
    </alternativeName>
</protein>
<evidence type="ECO:0000259" key="11">
    <source>
        <dbReference type="PROSITE" id="PS51075"/>
    </source>
</evidence>
<keyword evidence="4" id="KW-0862">Zinc</keyword>
<comment type="similarity">
    <text evidence="1 9">Belongs to the dwarfin/SMAD family.</text>
</comment>
<feature type="compositionally biased region" description="Polar residues" evidence="10">
    <location>
        <begin position="191"/>
        <end position="200"/>
    </location>
</feature>
<dbReference type="CDD" id="cd10492">
    <property type="entry name" value="MH1_SMAD_4"/>
    <property type="match status" value="1"/>
</dbReference>
<evidence type="ECO:0000256" key="8">
    <source>
        <dbReference type="ARBA" id="ARBA00023242"/>
    </source>
</evidence>
<evidence type="ECO:0000313" key="13">
    <source>
        <dbReference type="EMBL" id="OQV23118.1"/>
    </source>
</evidence>
<feature type="domain" description="MH1" evidence="11">
    <location>
        <begin position="22"/>
        <end position="146"/>
    </location>
</feature>
<feature type="compositionally biased region" description="Polar residues" evidence="10">
    <location>
        <begin position="232"/>
        <end position="250"/>
    </location>
</feature>
<dbReference type="OrthoDB" id="5875866at2759"/>
<dbReference type="GO" id="GO:0000978">
    <property type="term" value="F:RNA polymerase II cis-regulatory region sequence-specific DNA binding"/>
    <property type="evidence" value="ECO:0007669"/>
    <property type="project" value="TreeGrafter"/>
</dbReference>
<dbReference type="FunFam" id="2.60.200.10:FF:000002">
    <property type="entry name" value="Mothers against decapentaplegic homolog"/>
    <property type="match status" value="1"/>
</dbReference>
<dbReference type="InterPro" id="IPR003619">
    <property type="entry name" value="MAD_homology1_Dwarfin-type"/>
</dbReference>
<dbReference type="GO" id="GO:0051239">
    <property type="term" value="P:regulation of multicellular organismal process"/>
    <property type="evidence" value="ECO:0007669"/>
    <property type="project" value="UniProtKB-ARBA"/>
</dbReference>
<dbReference type="PANTHER" id="PTHR13703:SF45">
    <property type="entry name" value="MOTHERS AGAINST DECAPENTAPLEGIC HOMOLOG"/>
    <property type="match status" value="1"/>
</dbReference>
<dbReference type="SMART" id="SM00524">
    <property type="entry name" value="DWB"/>
    <property type="match status" value="1"/>
</dbReference>
<evidence type="ECO:0000256" key="3">
    <source>
        <dbReference type="ARBA" id="ARBA00022723"/>
    </source>
</evidence>
<dbReference type="CDD" id="cd10498">
    <property type="entry name" value="MH2_SMAD_4"/>
    <property type="match status" value="1"/>
</dbReference>
<comment type="subcellular location">
    <subcellularLocation>
        <location evidence="9">Cytoplasm</location>
    </subcellularLocation>
    <subcellularLocation>
        <location evidence="9">Nucleus</location>
    </subcellularLocation>
</comment>
<evidence type="ECO:0000256" key="2">
    <source>
        <dbReference type="ARBA" id="ARBA00022490"/>
    </source>
</evidence>
<keyword evidence="14" id="KW-1185">Reference proteome</keyword>
<feature type="compositionally biased region" description="Basic and acidic residues" evidence="10">
    <location>
        <begin position="156"/>
        <end position="170"/>
    </location>
</feature>
<name>A0A1W0X6U1_HYPEX</name>
<dbReference type="SUPFAM" id="SSF49879">
    <property type="entry name" value="SMAD/FHA domain"/>
    <property type="match status" value="1"/>
</dbReference>
<keyword evidence="5 9" id="KW-0805">Transcription regulation</keyword>
<accession>A0A1W0X6U1</accession>
<dbReference type="InterPro" id="IPR036578">
    <property type="entry name" value="SMAD_MH1_sf"/>
</dbReference>
<dbReference type="Pfam" id="PF03166">
    <property type="entry name" value="MH2"/>
    <property type="match status" value="1"/>
</dbReference>
<keyword evidence="2 9" id="KW-0963">Cytoplasm</keyword>
<dbReference type="InterPro" id="IPR017855">
    <property type="entry name" value="SMAD-like_dom_sf"/>
</dbReference>
<dbReference type="PANTHER" id="PTHR13703">
    <property type="entry name" value="SMAD"/>
    <property type="match status" value="1"/>
</dbReference>
<dbReference type="InterPro" id="IPR001132">
    <property type="entry name" value="SMAD_dom_Dwarfin-type"/>
</dbReference>
<gene>
    <name evidence="13" type="ORF">BV898_02856</name>
</gene>
<evidence type="ECO:0000256" key="5">
    <source>
        <dbReference type="ARBA" id="ARBA00023015"/>
    </source>
</evidence>
<keyword evidence="6" id="KW-0238">DNA-binding</keyword>
<sequence>MTGSISGASVSSPSSSADACISIVHNLMCHRQGGESESFSKRAIESLVKKLKDKPEELDGLILAVTSTGAHVSKCATIPRTLDGRLQVAGRKVFPHVIYARIWRWPDVHKNEMKQISYCQFAFDMKLDNVCVNPFHYERVVSPGIDLSLQGLQLQHGDRHGDDDGYESHEVATTSNNGLYGLVSPKREPSVLSTSGASTSESKKPSSNLAHGSSSHGLHAGGTTHYDHSQRSSHAFSPTHQDSSNHSAFSPTGMPAGSPGFWASSPAMSELSEPMSLPHARMQQQMYEDARYGQLLMTQVLPDYWCTIAYFELDQQVGETFKVRMAYPTAFVDGYVDPGHQNRFCLGPLTNVHRAESSEKARLHIGRGVELECKVDGSVWLRCLGDYSVFVQSYYLDREAGRAPGDAVHKIHPYSPLLKVFDLRQCYSQMVQQVDQAAITAHAQAAAVSGRSHSSVHSPPNVNLATLGASAGIGADDLRRLCILRLSFVKGWGPDYNRKTIKETPCWIEVSLNRALQLLDEVLRNAPSEARTSTEYS</sequence>
<feature type="region of interest" description="Disordered" evidence="10">
    <location>
        <begin position="156"/>
        <end position="267"/>
    </location>
</feature>
<dbReference type="GO" id="GO:0009653">
    <property type="term" value="P:anatomical structure morphogenesis"/>
    <property type="evidence" value="ECO:0007669"/>
    <property type="project" value="TreeGrafter"/>
</dbReference>
<keyword evidence="8 9" id="KW-0539">Nucleus</keyword>
<evidence type="ECO:0000256" key="4">
    <source>
        <dbReference type="ARBA" id="ARBA00022833"/>
    </source>
</evidence>
<dbReference type="EMBL" id="MTYJ01000013">
    <property type="protein sequence ID" value="OQV23118.1"/>
    <property type="molecule type" value="Genomic_DNA"/>
</dbReference>
<feature type="domain" description="MH2" evidence="12">
    <location>
        <begin position="305"/>
        <end position="537"/>
    </location>
</feature>
<dbReference type="GO" id="GO:0040024">
    <property type="term" value="P:dauer larval development"/>
    <property type="evidence" value="ECO:0007669"/>
    <property type="project" value="UniProtKB-ARBA"/>
</dbReference>
<keyword evidence="7 9" id="KW-0804">Transcription</keyword>
<organism evidence="13 14">
    <name type="scientific">Hypsibius exemplaris</name>
    <name type="common">Freshwater tardigrade</name>
    <dbReference type="NCBI Taxonomy" id="2072580"/>
    <lineage>
        <taxon>Eukaryota</taxon>
        <taxon>Metazoa</taxon>
        <taxon>Ecdysozoa</taxon>
        <taxon>Tardigrada</taxon>
        <taxon>Eutardigrada</taxon>
        <taxon>Parachela</taxon>
        <taxon>Hypsibioidea</taxon>
        <taxon>Hypsibiidae</taxon>
        <taxon>Hypsibius</taxon>
    </lineage>
</organism>
<dbReference type="AlphaFoldDB" id="A0A1W0X6U1"/>
<reference evidence="14" key="1">
    <citation type="submission" date="2017-01" db="EMBL/GenBank/DDBJ databases">
        <title>Comparative genomics of anhydrobiosis in the tardigrade Hypsibius dujardini.</title>
        <authorList>
            <person name="Yoshida Y."/>
            <person name="Koutsovoulos G."/>
            <person name="Laetsch D."/>
            <person name="Stevens L."/>
            <person name="Kumar S."/>
            <person name="Horikawa D."/>
            <person name="Ishino K."/>
            <person name="Komine S."/>
            <person name="Tomita M."/>
            <person name="Blaxter M."/>
            <person name="Arakawa K."/>
        </authorList>
    </citation>
    <scope>NUCLEOTIDE SEQUENCE [LARGE SCALE GENOMIC DNA]</scope>
    <source>
        <strain evidence="14">Z151</strain>
    </source>
</reference>
<evidence type="ECO:0000256" key="1">
    <source>
        <dbReference type="ARBA" id="ARBA00005545"/>
    </source>
</evidence>
<dbReference type="GO" id="GO:0050793">
    <property type="term" value="P:regulation of developmental process"/>
    <property type="evidence" value="ECO:0007669"/>
    <property type="project" value="UniProtKB-ARBA"/>
</dbReference>
<dbReference type="Proteomes" id="UP000192578">
    <property type="component" value="Unassembled WGS sequence"/>
</dbReference>
<evidence type="ECO:0000256" key="10">
    <source>
        <dbReference type="SAM" id="MobiDB-lite"/>
    </source>
</evidence>
<dbReference type="InterPro" id="IPR013790">
    <property type="entry name" value="Dwarfin"/>
</dbReference>
<dbReference type="Gene3D" id="3.90.520.10">
    <property type="entry name" value="SMAD MH1 domain"/>
    <property type="match status" value="1"/>
</dbReference>
<dbReference type="GO" id="GO:0060395">
    <property type="term" value="P:SMAD protein signal transduction"/>
    <property type="evidence" value="ECO:0007669"/>
    <property type="project" value="TreeGrafter"/>
</dbReference>
<dbReference type="Gene3D" id="2.60.200.10">
    <property type="match status" value="1"/>
</dbReference>
<dbReference type="Pfam" id="PF03165">
    <property type="entry name" value="MH1"/>
    <property type="match status" value="1"/>
</dbReference>
<dbReference type="InterPro" id="IPR013019">
    <property type="entry name" value="MAD_homology_MH1"/>
</dbReference>
<dbReference type="GO" id="GO:0046872">
    <property type="term" value="F:metal ion binding"/>
    <property type="evidence" value="ECO:0007669"/>
    <property type="project" value="UniProtKB-KW"/>
</dbReference>